<dbReference type="InterPro" id="IPR008979">
    <property type="entry name" value="Galactose-bd-like_sf"/>
</dbReference>
<dbReference type="Gene3D" id="2.60.120.260">
    <property type="entry name" value="Galactose-binding domain-like"/>
    <property type="match status" value="1"/>
</dbReference>
<evidence type="ECO:0000313" key="1">
    <source>
        <dbReference type="EMBL" id="GEO03381.1"/>
    </source>
</evidence>
<dbReference type="RefSeq" id="WP_146895642.1">
    <property type="nucleotide sequence ID" value="NZ_BJYS01000005.1"/>
</dbReference>
<evidence type="ECO:0000313" key="2">
    <source>
        <dbReference type="Proteomes" id="UP000321532"/>
    </source>
</evidence>
<gene>
    <name evidence="1" type="ORF">AAE02nite_10450</name>
</gene>
<keyword evidence="2" id="KW-1185">Reference proteome</keyword>
<sequence>MTIIFSKDSQKDKKWAASFFLYKRQLAFFVLTFLLSQLFPSRVFSYPQDKQTSTLATEQSTTWEAVIGNVLIYRPGYGIKKIELKTTDSPEPELVVPEKDGTLRLLAEKGRGLGPKIKYMPEWKAYGWFTADDQVEWEVQVKKGSYDVYLEWSVSDQEAGKPFVFKVGDQTLTGTVEPSGSWEDFKTVKIGHLKLRSGRQKMVFKPNSKFDTGAILDLREIKLVPAKPTNP</sequence>
<dbReference type="EMBL" id="BJYS01000005">
    <property type="protein sequence ID" value="GEO03381.1"/>
    <property type="molecule type" value="Genomic_DNA"/>
</dbReference>
<protein>
    <recommendedName>
        <fullName evidence="3">CBM6 domain-containing protein</fullName>
    </recommendedName>
</protein>
<name>A0A512AUJ5_9BACT</name>
<dbReference type="Proteomes" id="UP000321532">
    <property type="component" value="Unassembled WGS sequence"/>
</dbReference>
<accession>A0A512AUJ5</accession>
<dbReference type="OrthoDB" id="2579961at2"/>
<reference evidence="1 2" key="1">
    <citation type="submission" date="2019-07" db="EMBL/GenBank/DDBJ databases">
        <title>Whole genome shotgun sequence of Adhaeribacter aerolatus NBRC 106133.</title>
        <authorList>
            <person name="Hosoyama A."/>
            <person name="Uohara A."/>
            <person name="Ohji S."/>
            <person name="Ichikawa N."/>
        </authorList>
    </citation>
    <scope>NUCLEOTIDE SEQUENCE [LARGE SCALE GENOMIC DNA]</scope>
    <source>
        <strain evidence="1 2">NBRC 106133</strain>
    </source>
</reference>
<comment type="caution">
    <text evidence="1">The sequence shown here is derived from an EMBL/GenBank/DDBJ whole genome shotgun (WGS) entry which is preliminary data.</text>
</comment>
<dbReference type="SUPFAM" id="SSF49785">
    <property type="entry name" value="Galactose-binding domain-like"/>
    <property type="match status" value="1"/>
</dbReference>
<evidence type="ECO:0008006" key="3">
    <source>
        <dbReference type="Google" id="ProtNLM"/>
    </source>
</evidence>
<proteinExistence type="predicted"/>
<organism evidence="1 2">
    <name type="scientific">Adhaeribacter aerolatus</name>
    <dbReference type="NCBI Taxonomy" id="670289"/>
    <lineage>
        <taxon>Bacteria</taxon>
        <taxon>Pseudomonadati</taxon>
        <taxon>Bacteroidota</taxon>
        <taxon>Cytophagia</taxon>
        <taxon>Cytophagales</taxon>
        <taxon>Hymenobacteraceae</taxon>
        <taxon>Adhaeribacter</taxon>
    </lineage>
</organism>
<dbReference type="AlphaFoldDB" id="A0A512AUJ5"/>